<name>A0A7G7VH74_9FIRM</name>
<proteinExistence type="predicted"/>
<keyword evidence="2" id="KW-1185">Reference proteome</keyword>
<organism evidence="1 2">
    <name type="scientific">Selenomonas timonae</name>
    <dbReference type="NCBI Taxonomy" id="2754044"/>
    <lineage>
        <taxon>Bacteria</taxon>
        <taxon>Bacillati</taxon>
        <taxon>Bacillota</taxon>
        <taxon>Negativicutes</taxon>
        <taxon>Selenomonadales</taxon>
        <taxon>Selenomonadaceae</taxon>
        <taxon>Selenomonas</taxon>
    </lineage>
</organism>
<evidence type="ECO:0000313" key="2">
    <source>
        <dbReference type="Proteomes" id="UP000515480"/>
    </source>
</evidence>
<reference evidence="1 2" key="1">
    <citation type="submission" date="2020-07" db="EMBL/GenBank/DDBJ databases">
        <title>Complete genome and description of Selenomonas timonensis sp. nov., a new bacterium isolated from a gingivitis subject.</title>
        <authorList>
            <person name="Antezack A."/>
        </authorList>
    </citation>
    <scope>NUCLEOTIDE SEQUENCE [LARGE SCALE GENOMIC DNA]</scope>
    <source>
        <strain evidence="1 2">Marseille-Q3039</strain>
    </source>
</reference>
<sequence length="243" mass="26860">MVIDIPANFIEQVKNIDWSGVREAVKDYGSVLTVLRDTWDRETLAQIADGHLFVRDATLNEAIAKNIGTEGTVRGIELHSHADGRLDLICTTSKKYKKIELSGTIEEFVHDGDKSYAVYRVRKKNIPDHGFVSWVFSRVSLSLAERMMGRFDVSDTLPVEIRGNKVYVDFHEVLAASKLGQTTFQGHKLTDMIEIEGASVQAGGIMFDTKLNVPDDVKDALRAVVRERGSVAAGDGAEEGGEH</sequence>
<protein>
    <submittedName>
        <fullName evidence="1">Uncharacterized protein</fullName>
    </submittedName>
</protein>
<dbReference type="AlphaFoldDB" id="A0A7G7VH74"/>
<dbReference type="Proteomes" id="UP000515480">
    <property type="component" value="Chromosome"/>
</dbReference>
<accession>A0A7G7VH74</accession>
<gene>
    <name evidence="1" type="ORF">H1B31_05985</name>
</gene>
<evidence type="ECO:0000313" key="1">
    <source>
        <dbReference type="EMBL" id="QNH53467.1"/>
    </source>
</evidence>
<dbReference type="RefSeq" id="WP_185979677.1">
    <property type="nucleotide sequence ID" value="NZ_CP060204.1"/>
</dbReference>
<dbReference type="EMBL" id="CP060204">
    <property type="protein sequence ID" value="QNH53467.1"/>
    <property type="molecule type" value="Genomic_DNA"/>
</dbReference>
<dbReference type="KEGG" id="stim:H1B31_05985"/>